<dbReference type="Proteomes" id="UP000623681">
    <property type="component" value="Unassembled WGS sequence"/>
</dbReference>
<dbReference type="AlphaFoldDB" id="A0A937K3U6"/>
<sequence length="501" mass="57173">MKKEIKLMIVLLSILTFVLIFSKFKVSGNDFKRLIPPTSQSIHLDGKWQKISAYNMKDNTNKSVAKEDYYFGAEKAFVENSSYEGIEYKLRVVNLKQYLTFEYKIDKEIVSDEDRDVDVISILKNNGLISEIIKVDDDNILAINEDYIYKLKKVSESIEDYPVKNSDLNTTNNVSLKDSNNKPIGVYLGLKKARQVNEDGTIGAEKYRTLWISYSAGQVLPVYQRDNILYPRLKGFWELVPNSYVKNGVRFEFFDTYPINSKSDTKVKSSEALLDKVKIEGENARYGIESGSKLVNLLFIGNNYISTEEFNDRYSEESGRFKIIPVDNIYADRGVSIELLNGIDGYEAFKNAADVALNSNKEEEQIKLDTTDISLVRKSGRWILEGRVLRKGDKPTDFDIRTVNTKKLVNFDDLSVKWSIIKAENPLVKDIYTSPNGKLALLVLDDKILVYEVEDGSLKGQPIKIINKDKDESVIMAEWADGDFVKAWKNVFIKNASLIDN</sequence>
<name>A0A937K3U6_9CLOT</name>
<evidence type="ECO:0000313" key="1">
    <source>
        <dbReference type="EMBL" id="MBL4932741.1"/>
    </source>
</evidence>
<keyword evidence="2" id="KW-1185">Reference proteome</keyword>
<dbReference type="RefSeq" id="WP_202768084.1">
    <property type="nucleotide sequence ID" value="NZ_JAESWA010000022.1"/>
</dbReference>
<gene>
    <name evidence="1" type="ORF">JK634_13075</name>
</gene>
<protein>
    <submittedName>
        <fullName evidence="1">Uncharacterized protein</fullName>
    </submittedName>
</protein>
<comment type="caution">
    <text evidence="1">The sequence shown here is derived from an EMBL/GenBank/DDBJ whole genome shotgun (WGS) entry which is preliminary data.</text>
</comment>
<reference evidence="1" key="1">
    <citation type="submission" date="2021-01" db="EMBL/GenBank/DDBJ databases">
        <title>Genome public.</title>
        <authorList>
            <person name="Liu C."/>
            <person name="Sun Q."/>
        </authorList>
    </citation>
    <scope>NUCLEOTIDE SEQUENCE</scope>
    <source>
        <strain evidence="1">YIM B02565</strain>
    </source>
</reference>
<organism evidence="1 2">
    <name type="scientific">Clostridium paridis</name>
    <dbReference type="NCBI Taxonomy" id="2803863"/>
    <lineage>
        <taxon>Bacteria</taxon>
        <taxon>Bacillati</taxon>
        <taxon>Bacillota</taxon>
        <taxon>Clostridia</taxon>
        <taxon>Eubacteriales</taxon>
        <taxon>Clostridiaceae</taxon>
        <taxon>Clostridium</taxon>
    </lineage>
</organism>
<proteinExistence type="predicted"/>
<accession>A0A937K3U6</accession>
<dbReference type="EMBL" id="JAESWA010000022">
    <property type="protein sequence ID" value="MBL4932741.1"/>
    <property type="molecule type" value="Genomic_DNA"/>
</dbReference>
<evidence type="ECO:0000313" key="2">
    <source>
        <dbReference type="Proteomes" id="UP000623681"/>
    </source>
</evidence>